<evidence type="ECO:0000256" key="1">
    <source>
        <dbReference type="SAM" id="Phobius"/>
    </source>
</evidence>
<feature type="transmembrane region" description="Helical" evidence="1">
    <location>
        <begin position="57"/>
        <end position="77"/>
    </location>
</feature>
<dbReference type="RefSeq" id="WP_168026985.1">
    <property type="nucleotide sequence ID" value="NZ_JAAVNE010000001.1"/>
</dbReference>
<comment type="caution">
    <text evidence="2">The sequence shown here is derived from an EMBL/GenBank/DDBJ whole genome shotgun (WGS) entry which is preliminary data.</text>
</comment>
<name>A0ABX1E1F9_9PROT</name>
<gene>
    <name evidence="2" type="ORF">HEQ75_00695</name>
</gene>
<reference evidence="2 3" key="1">
    <citation type="submission" date="2020-03" db="EMBL/GenBank/DDBJ databases">
        <title>Roseomonas selenitidurans sp. nov. isolated from urban soil.</title>
        <authorList>
            <person name="Liu H."/>
        </authorList>
    </citation>
    <scope>NUCLEOTIDE SEQUENCE [LARGE SCALE GENOMIC DNA]</scope>
    <source>
        <strain evidence="2 3">BU-1</strain>
    </source>
</reference>
<keyword evidence="3" id="KW-1185">Reference proteome</keyword>
<dbReference type="Proteomes" id="UP000787635">
    <property type="component" value="Unassembled WGS sequence"/>
</dbReference>
<keyword evidence="1" id="KW-1133">Transmembrane helix</keyword>
<dbReference type="EMBL" id="JAAVNE010000001">
    <property type="protein sequence ID" value="NKC29362.1"/>
    <property type="molecule type" value="Genomic_DNA"/>
</dbReference>
<proteinExistence type="predicted"/>
<evidence type="ECO:0000313" key="3">
    <source>
        <dbReference type="Proteomes" id="UP000787635"/>
    </source>
</evidence>
<protein>
    <submittedName>
        <fullName evidence="2">Uncharacterized protein</fullName>
    </submittedName>
</protein>
<sequence>MSAWQKVDRATAESHRLFGLRGWLRLPSLPLALVLPGVVLSLALGLALPLAQGLPPLIGLADGLDAALLLAVSVLWFRRWRHFRPAYLAFSLATSVQEGFDLVREAPLAADPGGEVALFVIFLALDIAFLLAMQRSRRFRVTFEHRVRADLPGEVALTPPAAAHSPGLPPAPSC</sequence>
<feature type="transmembrane region" description="Helical" evidence="1">
    <location>
        <begin position="116"/>
        <end position="133"/>
    </location>
</feature>
<keyword evidence="1" id="KW-0472">Membrane</keyword>
<feature type="transmembrane region" description="Helical" evidence="1">
    <location>
        <begin position="31"/>
        <end position="51"/>
    </location>
</feature>
<keyword evidence="1" id="KW-0812">Transmembrane</keyword>
<evidence type="ECO:0000313" key="2">
    <source>
        <dbReference type="EMBL" id="NKC29362.1"/>
    </source>
</evidence>
<accession>A0ABX1E1F9</accession>
<organism evidence="2 3">
    <name type="scientific">Falsiroseomonas selenitidurans</name>
    <dbReference type="NCBI Taxonomy" id="2716335"/>
    <lineage>
        <taxon>Bacteria</taxon>
        <taxon>Pseudomonadati</taxon>
        <taxon>Pseudomonadota</taxon>
        <taxon>Alphaproteobacteria</taxon>
        <taxon>Acetobacterales</taxon>
        <taxon>Roseomonadaceae</taxon>
        <taxon>Falsiroseomonas</taxon>
    </lineage>
</organism>